<evidence type="ECO:0000313" key="1">
    <source>
        <dbReference type="EMBL" id="VVA33503.1"/>
    </source>
</evidence>
<dbReference type="EMBL" id="CABIKO010000291">
    <property type="protein sequence ID" value="VVA33503.1"/>
    <property type="molecule type" value="Genomic_DNA"/>
</dbReference>
<accession>A0A5E4G1G0</accession>
<protein>
    <submittedName>
        <fullName evidence="1">PREDICTED: lysophospholipase BODYGUARD 4</fullName>
    </submittedName>
</protein>
<sequence length="154" mass="17006">MIDSGPSMAPYPTLAGLVLQSVGAPGTNFRLFTDRPTTGRCARPPIRYIDELFEGQAPSCYCASKEEHVRNGGGHGEGEVSKTLYQRKNAFRIMGFLGFIKKIREIAGVGAVVNRWSDCGCDSCLSWMNDCDQKLHFVVREPSQAYVLLMRLLG</sequence>
<dbReference type="AlphaFoldDB" id="A0A5E4G1G0"/>
<evidence type="ECO:0000313" key="2">
    <source>
        <dbReference type="Proteomes" id="UP000327085"/>
    </source>
</evidence>
<dbReference type="Proteomes" id="UP000327085">
    <property type="component" value="Chromosome 7"/>
</dbReference>
<reference evidence="2" key="1">
    <citation type="journal article" date="2020" name="Plant J.">
        <title>Transposons played a major role in the diversification between the closely related almond and peach genomes: results from the almond genome sequence.</title>
        <authorList>
            <person name="Alioto T."/>
            <person name="Alexiou K.G."/>
            <person name="Bardil A."/>
            <person name="Barteri F."/>
            <person name="Castanera R."/>
            <person name="Cruz F."/>
            <person name="Dhingra A."/>
            <person name="Duval H."/>
            <person name="Fernandez I Marti A."/>
            <person name="Frias L."/>
            <person name="Galan B."/>
            <person name="Garcia J.L."/>
            <person name="Howad W."/>
            <person name="Gomez-Garrido J."/>
            <person name="Gut M."/>
            <person name="Julca I."/>
            <person name="Morata J."/>
            <person name="Puigdomenech P."/>
            <person name="Ribeca P."/>
            <person name="Rubio Cabetas M.J."/>
            <person name="Vlasova A."/>
            <person name="Wirthensohn M."/>
            <person name="Garcia-Mas J."/>
            <person name="Gabaldon T."/>
            <person name="Casacuberta J.M."/>
            <person name="Arus P."/>
        </authorList>
    </citation>
    <scope>NUCLEOTIDE SEQUENCE [LARGE SCALE GENOMIC DNA]</scope>
    <source>
        <strain evidence="2">cv. Texas</strain>
    </source>
</reference>
<dbReference type="Gramene" id="VVA33503">
    <property type="protein sequence ID" value="VVA33503"/>
    <property type="gene ID" value="Prudul26B024337"/>
</dbReference>
<organism evidence="1 2">
    <name type="scientific">Prunus dulcis</name>
    <name type="common">Almond</name>
    <name type="synonym">Amygdalus dulcis</name>
    <dbReference type="NCBI Taxonomy" id="3755"/>
    <lineage>
        <taxon>Eukaryota</taxon>
        <taxon>Viridiplantae</taxon>
        <taxon>Streptophyta</taxon>
        <taxon>Embryophyta</taxon>
        <taxon>Tracheophyta</taxon>
        <taxon>Spermatophyta</taxon>
        <taxon>Magnoliopsida</taxon>
        <taxon>eudicotyledons</taxon>
        <taxon>Gunneridae</taxon>
        <taxon>Pentapetalae</taxon>
        <taxon>rosids</taxon>
        <taxon>fabids</taxon>
        <taxon>Rosales</taxon>
        <taxon>Rosaceae</taxon>
        <taxon>Amygdaloideae</taxon>
        <taxon>Amygdaleae</taxon>
        <taxon>Prunus</taxon>
    </lineage>
</organism>
<proteinExistence type="predicted"/>
<dbReference type="InParanoid" id="A0A5E4G1G0"/>
<name>A0A5E4G1G0_PRUDU</name>
<gene>
    <name evidence="1" type="ORF">ALMOND_2B024337</name>
</gene>